<organism evidence="1 2">
    <name type="scientific">Paxillus rubicundulus Ve08.2h10</name>
    <dbReference type="NCBI Taxonomy" id="930991"/>
    <lineage>
        <taxon>Eukaryota</taxon>
        <taxon>Fungi</taxon>
        <taxon>Dikarya</taxon>
        <taxon>Basidiomycota</taxon>
        <taxon>Agaricomycotina</taxon>
        <taxon>Agaricomycetes</taxon>
        <taxon>Agaricomycetidae</taxon>
        <taxon>Boletales</taxon>
        <taxon>Paxilineae</taxon>
        <taxon>Paxillaceae</taxon>
        <taxon>Paxillus</taxon>
    </lineage>
</organism>
<reference evidence="1 2" key="1">
    <citation type="submission" date="2014-04" db="EMBL/GenBank/DDBJ databases">
        <authorList>
            <consortium name="DOE Joint Genome Institute"/>
            <person name="Kuo A."/>
            <person name="Kohler A."/>
            <person name="Jargeat P."/>
            <person name="Nagy L.G."/>
            <person name="Floudas D."/>
            <person name="Copeland A."/>
            <person name="Barry K.W."/>
            <person name="Cichocki N."/>
            <person name="Veneault-Fourrey C."/>
            <person name="LaButti K."/>
            <person name="Lindquist E.A."/>
            <person name="Lipzen A."/>
            <person name="Lundell T."/>
            <person name="Morin E."/>
            <person name="Murat C."/>
            <person name="Sun H."/>
            <person name="Tunlid A."/>
            <person name="Henrissat B."/>
            <person name="Grigoriev I.V."/>
            <person name="Hibbett D.S."/>
            <person name="Martin F."/>
            <person name="Nordberg H.P."/>
            <person name="Cantor M.N."/>
            <person name="Hua S.X."/>
        </authorList>
    </citation>
    <scope>NUCLEOTIDE SEQUENCE [LARGE SCALE GENOMIC DNA]</scope>
    <source>
        <strain evidence="1 2">Ve08.2h10</strain>
    </source>
</reference>
<feature type="non-terminal residue" evidence="1">
    <location>
        <position position="52"/>
    </location>
</feature>
<dbReference type="Proteomes" id="UP000054538">
    <property type="component" value="Unassembled WGS sequence"/>
</dbReference>
<protein>
    <submittedName>
        <fullName evidence="1">Uncharacterized protein</fullName>
    </submittedName>
</protein>
<gene>
    <name evidence="1" type="ORF">PAXRUDRAFT_73440</name>
</gene>
<evidence type="ECO:0000313" key="1">
    <source>
        <dbReference type="EMBL" id="KIK71917.1"/>
    </source>
</evidence>
<name>A0A0D0BJT7_9AGAM</name>
<reference evidence="2" key="2">
    <citation type="submission" date="2015-01" db="EMBL/GenBank/DDBJ databases">
        <title>Evolutionary Origins and Diversification of the Mycorrhizal Mutualists.</title>
        <authorList>
            <consortium name="DOE Joint Genome Institute"/>
            <consortium name="Mycorrhizal Genomics Consortium"/>
            <person name="Kohler A."/>
            <person name="Kuo A."/>
            <person name="Nagy L.G."/>
            <person name="Floudas D."/>
            <person name="Copeland A."/>
            <person name="Barry K.W."/>
            <person name="Cichocki N."/>
            <person name="Veneault-Fourrey C."/>
            <person name="LaButti K."/>
            <person name="Lindquist E.A."/>
            <person name="Lipzen A."/>
            <person name="Lundell T."/>
            <person name="Morin E."/>
            <person name="Murat C."/>
            <person name="Riley R."/>
            <person name="Ohm R."/>
            <person name="Sun H."/>
            <person name="Tunlid A."/>
            <person name="Henrissat B."/>
            <person name="Grigoriev I.V."/>
            <person name="Hibbett D.S."/>
            <person name="Martin F."/>
        </authorList>
    </citation>
    <scope>NUCLEOTIDE SEQUENCE [LARGE SCALE GENOMIC DNA]</scope>
    <source>
        <strain evidence="2">Ve08.2h10</strain>
    </source>
</reference>
<dbReference type="OrthoDB" id="162969at2759"/>
<dbReference type="AlphaFoldDB" id="A0A0D0BJT7"/>
<evidence type="ECO:0000313" key="2">
    <source>
        <dbReference type="Proteomes" id="UP000054538"/>
    </source>
</evidence>
<dbReference type="HOGENOM" id="CLU_196981_0_0_1"/>
<sequence>MNLLEAEAHLAAHLGHHYVDLDWRPALTVVMDAEGDVAVTMKAIEPLADTAA</sequence>
<dbReference type="InParanoid" id="A0A0D0BJT7"/>
<accession>A0A0D0BJT7</accession>
<proteinExistence type="predicted"/>
<keyword evidence="2" id="KW-1185">Reference proteome</keyword>
<dbReference type="EMBL" id="KN831473">
    <property type="protein sequence ID" value="KIK71917.1"/>
    <property type="molecule type" value="Genomic_DNA"/>
</dbReference>